<protein>
    <submittedName>
        <fullName evidence="1">Putative reverse transcriptase domain, aspartic peptidase domain protein</fullName>
    </submittedName>
</protein>
<keyword evidence="1" id="KW-0808">Transferase</keyword>
<name>A0A699WFN6_TANCI</name>
<dbReference type="GO" id="GO:0003964">
    <property type="term" value="F:RNA-directed DNA polymerase activity"/>
    <property type="evidence" value="ECO:0007669"/>
    <property type="project" value="UniProtKB-KW"/>
</dbReference>
<accession>A0A699WFN6</accession>
<comment type="caution">
    <text evidence="1">The sequence shown here is derived from an EMBL/GenBank/DDBJ whole genome shotgun (WGS) entry which is preliminary data.</text>
</comment>
<feature type="non-terminal residue" evidence="1">
    <location>
        <position position="1"/>
    </location>
</feature>
<keyword evidence="1" id="KW-0548">Nucleotidyltransferase</keyword>
<evidence type="ECO:0000313" key="1">
    <source>
        <dbReference type="EMBL" id="GFD46455.1"/>
    </source>
</evidence>
<organism evidence="1">
    <name type="scientific">Tanacetum cinerariifolium</name>
    <name type="common">Dalmatian daisy</name>
    <name type="synonym">Chrysanthemum cinerariifolium</name>
    <dbReference type="NCBI Taxonomy" id="118510"/>
    <lineage>
        <taxon>Eukaryota</taxon>
        <taxon>Viridiplantae</taxon>
        <taxon>Streptophyta</taxon>
        <taxon>Embryophyta</taxon>
        <taxon>Tracheophyta</taxon>
        <taxon>Spermatophyta</taxon>
        <taxon>Magnoliopsida</taxon>
        <taxon>eudicotyledons</taxon>
        <taxon>Gunneridae</taxon>
        <taxon>Pentapetalae</taxon>
        <taxon>asterids</taxon>
        <taxon>campanulids</taxon>
        <taxon>Asterales</taxon>
        <taxon>Asteraceae</taxon>
        <taxon>Asteroideae</taxon>
        <taxon>Anthemideae</taxon>
        <taxon>Anthemidinae</taxon>
        <taxon>Tanacetum</taxon>
    </lineage>
</organism>
<reference evidence="1" key="1">
    <citation type="journal article" date="2019" name="Sci. Rep.">
        <title>Draft genome of Tanacetum cinerariifolium, the natural source of mosquito coil.</title>
        <authorList>
            <person name="Yamashiro T."/>
            <person name="Shiraishi A."/>
            <person name="Satake H."/>
            <person name="Nakayama K."/>
        </authorList>
    </citation>
    <scope>NUCLEOTIDE SEQUENCE</scope>
</reference>
<gene>
    <name evidence="1" type="ORF">Tci_918424</name>
</gene>
<sequence length="51" mass="5579">LPSGSGGFQIYSDASKKGLGCVLMQHGKVFGLCFDATWEGDRLRFKRTEAL</sequence>
<dbReference type="EMBL" id="BKCJ011674450">
    <property type="protein sequence ID" value="GFD46455.1"/>
    <property type="molecule type" value="Genomic_DNA"/>
</dbReference>
<proteinExistence type="predicted"/>
<keyword evidence="1" id="KW-0695">RNA-directed DNA polymerase</keyword>
<dbReference type="AlphaFoldDB" id="A0A699WFN6"/>